<dbReference type="EMBL" id="CP089983">
    <property type="protein sequence ID" value="WXB01693.1"/>
    <property type="molecule type" value="Genomic_DNA"/>
</dbReference>
<feature type="transmembrane region" description="Helical" evidence="2">
    <location>
        <begin position="23"/>
        <end position="40"/>
    </location>
</feature>
<evidence type="ECO:0000256" key="2">
    <source>
        <dbReference type="SAM" id="Phobius"/>
    </source>
</evidence>
<evidence type="ECO:0000313" key="4">
    <source>
        <dbReference type="EMBL" id="WXB01693.1"/>
    </source>
</evidence>
<accession>A0ABZ2KVB6</accession>
<dbReference type="EC" id="3.4.23.43" evidence="4"/>
<dbReference type="GO" id="GO:0004190">
    <property type="term" value="F:aspartic-type endopeptidase activity"/>
    <property type="evidence" value="ECO:0007669"/>
    <property type="project" value="UniProtKB-EC"/>
</dbReference>
<reference evidence="4" key="1">
    <citation type="submission" date="2021-12" db="EMBL/GenBank/DDBJ databases">
        <title>Discovery of the Pendulisporaceae a myxobacterial family with distinct sporulation behavior and unique specialized metabolism.</title>
        <authorList>
            <person name="Garcia R."/>
            <person name="Popoff A."/>
            <person name="Bader C.D."/>
            <person name="Loehr J."/>
            <person name="Walesch S."/>
            <person name="Walt C."/>
            <person name="Boldt J."/>
            <person name="Bunk B."/>
            <person name="Haeckl F.J.F.P.J."/>
            <person name="Gunesch A.P."/>
            <person name="Birkelbach J."/>
            <person name="Nuebel U."/>
            <person name="Pietschmann T."/>
            <person name="Bach T."/>
            <person name="Mueller R."/>
        </authorList>
    </citation>
    <scope>NUCLEOTIDE SEQUENCE</scope>
    <source>
        <strain evidence="4">MSr11367</strain>
    </source>
</reference>
<feature type="transmembrane region" description="Helical" evidence="2">
    <location>
        <begin position="88"/>
        <end position="110"/>
    </location>
</feature>
<protein>
    <submittedName>
        <fullName evidence="4">Prepilin peptidase</fullName>
        <ecNumber evidence="4">3.4.23.43</ecNumber>
    </submittedName>
</protein>
<dbReference type="RefSeq" id="WP_394831309.1">
    <property type="nucleotide sequence ID" value="NZ_CP089983.1"/>
</dbReference>
<keyword evidence="2" id="KW-0812">Transmembrane</keyword>
<keyword evidence="2" id="KW-1133">Transmembrane helix</keyword>
<dbReference type="Pfam" id="PF01478">
    <property type="entry name" value="Peptidase_A24"/>
    <property type="match status" value="1"/>
</dbReference>
<feature type="transmembrane region" description="Helical" evidence="2">
    <location>
        <begin position="47"/>
        <end position="68"/>
    </location>
</feature>
<dbReference type="PANTHER" id="PTHR30487">
    <property type="entry name" value="TYPE 4 PREPILIN-LIKE PROTEINS LEADER PEPTIDE-PROCESSING ENZYME"/>
    <property type="match status" value="1"/>
</dbReference>
<evidence type="ECO:0000256" key="1">
    <source>
        <dbReference type="ARBA" id="ARBA00005801"/>
    </source>
</evidence>
<dbReference type="Gene3D" id="1.20.120.1220">
    <property type="match status" value="1"/>
</dbReference>
<dbReference type="Proteomes" id="UP001374803">
    <property type="component" value="Chromosome"/>
</dbReference>
<feature type="domain" description="Prepilin type IV endopeptidase peptidase" evidence="3">
    <location>
        <begin position="1"/>
        <end position="104"/>
    </location>
</feature>
<gene>
    <name evidence="4" type="ORF">LVJ94_32845</name>
</gene>
<evidence type="ECO:0000313" key="5">
    <source>
        <dbReference type="Proteomes" id="UP001374803"/>
    </source>
</evidence>
<keyword evidence="4" id="KW-0378">Hydrolase</keyword>
<keyword evidence="2" id="KW-0472">Membrane</keyword>
<name>A0ABZ2KVB6_9BACT</name>
<comment type="similarity">
    <text evidence="1">Belongs to the peptidase A24 family.</text>
</comment>
<organism evidence="4 5">
    <name type="scientific">Pendulispora rubella</name>
    <dbReference type="NCBI Taxonomy" id="2741070"/>
    <lineage>
        <taxon>Bacteria</taxon>
        <taxon>Pseudomonadati</taxon>
        <taxon>Myxococcota</taxon>
        <taxon>Myxococcia</taxon>
        <taxon>Myxococcales</taxon>
        <taxon>Sorangiineae</taxon>
        <taxon>Pendulisporaceae</taxon>
        <taxon>Pendulispora</taxon>
    </lineage>
</organism>
<dbReference type="PANTHER" id="PTHR30487:SF0">
    <property type="entry name" value="PREPILIN LEADER PEPTIDASE_N-METHYLTRANSFERASE-RELATED"/>
    <property type="match status" value="1"/>
</dbReference>
<dbReference type="InterPro" id="IPR000045">
    <property type="entry name" value="Prepilin_IV_endopep_pep"/>
</dbReference>
<proteinExistence type="inferred from homology"/>
<evidence type="ECO:0000259" key="3">
    <source>
        <dbReference type="Pfam" id="PF01478"/>
    </source>
</evidence>
<dbReference type="InterPro" id="IPR050882">
    <property type="entry name" value="Prepilin_peptidase/N-MTase"/>
</dbReference>
<keyword evidence="5" id="KW-1185">Reference proteome</keyword>
<sequence length="158" mass="15863">MLLCVGFAAAAISDLRYRTIPNTLVSSIAAAGIVHAAAALGPRGALASLLGAGAGVALLVWPFARGILGGGDVKLLGAVGAWIGAAETVRVLLIGAVLGGVLALGFLFNLTRMQRAGVRRNIASFAVPSVEHLDRARAVPYGVALAGAAAWVLLSGAW</sequence>